<accession>A0A4V1WM58</accession>
<dbReference type="FunFam" id="3.50.50.60:FF:000203">
    <property type="entry name" value="Related to sulfide:quinone oxidoreductase, mitochondrial"/>
    <property type="match status" value="1"/>
</dbReference>
<dbReference type="Proteomes" id="UP000292402">
    <property type="component" value="Unassembled WGS sequence"/>
</dbReference>
<protein>
    <submittedName>
        <fullName evidence="2">Sulfide:quinone oxidoreductase</fullName>
    </submittedName>
</protein>
<dbReference type="GO" id="GO:0070221">
    <property type="term" value="P:sulfide oxidation, using sulfide:quinone oxidoreductase"/>
    <property type="evidence" value="ECO:0007669"/>
    <property type="project" value="TreeGrafter"/>
</dbReference>
<dbReference type="InterPro" id="IPR036188">
    <property type="entry name" value="FAD/NAD-bd_sf"/>
</dbReference>
<gene>
    <name evidence="2" type="ORF">AA0114_g8681</name>
</gene>
<evidence type="ECO:0000259" key="1">
    <source>
        <dbReference type="Pfam" id="PF07992"/>
    </source>
</evidence>
<dbReference type="GO" id="GO:0070224">
    <property type="term" value="F:sulfide:quinone oxidoreductase activity"/>
    <property type="evidence" value="ECO:0007669"/>
    <property type="project" value="TreeGrafter"/>
</dbReference>
<dbReference type="Pfam" id="PF07992">
    <property type="entry name" value="Pyr_redox_2"/>
    <property type="match status" value="1"/>
</dbReference>
<reference evidence="3" key="1">
    <citation type="journal article" date="2019" name="bioRxiv">
        <title>Genomics, evolutionary history and diagnostics of the Alternaria alternata species group including apple and Asian pear pathotypes.</title>
        <authorList>
            <person name="Armitage A.D."/>
            <person name="Cockerton H.M."/>
            <person name="Sreenivasaprasad S."/>
            <person name="Woodhall J.W."/>
            <person name="Lane C.R."/>
            <person name="Harrison R.J."/>
            <person name="Clarkson J.P."/>
        </authorList>
    </citation>
    <scope>NUCLEOTIDE SEQUENCE [LARGE SCALE GENOMIC DNA]</scope>
    <source>
        <strain evidence="3">FERA 1082</strain>
    </source>
</reference>
<sequence length="460" mass="50898">MKVAVPALGMHSVFKLVALSPVRTALAARQPSIVRSLATVTPATTTSRNHRVVVIGNGSAGVAVSHQLLRKGHFNQDDIAVIDPGTWHHYQPGWTLVGGGLNDKQSFKRPMKELVEPRIRLYDHHVAAIHPEGNCLSLGTGDRIHYDQLVIAPGIRVDYGSIKGLTEAMDNPDSLVASIYSYEHCDKVFRNIQRLERGSAIFTQPSGLVKCAGAPQKIMWLALDHWRRAGLYNNDSKKSAIKTIFATGLPTMFGVPKYSAKLNELREERGVTGLFEHNLIAIDGNVATFDRPKGQQPVKQHFDFLHVAPRNVPYSFVEESGLGNEAGFVDVDQHSLQHKTFKNIWSLGDAASLPTSKTVAAITSQAPILTQNLLLGLEGKEPQSAYDGYTSCPLLTGEKKVLLAEFKYGGVPKETFKSWFGIDQGAPRRAFYHLKKDFFPWVYDRYHVKGQWGGPKGWIN</sequence>
<evidence type="ECO:0000313" key="2">
    <source>
        <dbReference type="EMBL" id="RYN46040.1"/>
    </source>
</evidence>
<dbReference type="AlphaFoldDB" id="A0A4V1WM58"/>
<dbReference type="PANTHER" id="PTHR10632">
    <property type="entry name" value="SULFIDE:QUINONE OXIDOREDUCTASE"/>
    <property type="match status" value="1"/>
</dbReference>
<dbReference type="Gene3D" id="3.50.50.60">
    <property type="entry name" value="FAD/NAD(P)-binding domain"/>
    <property type="match status" value="2"/>
</dbReference>
<dbReference type="GO" id="GO:0005739">
    <property type="term" value="C:mitochondrion"/>
    <property type="evidence" value="ECO:0007669"/>
    <property type="project" value="TreeGrafter"/>
</dbReference>
<organism evidence="2 3">
    <name type="scientific">Alternaria tenuissima</name>
    <dbReference type="NCBI Taxonomy" id="119927"/>
    <lineage>
        <taxon>Eukaryota</taxon>
        <taxon>Fungi</taxon>
        <taxon>Dikarya</taxon>
        <taxon>Ascomycota</taxon>
        <taxon>Pezizomycotina</taxon>
        <taxon>Dothideomycetes</taxon>
        <taxon>Pleosporomycetidae</taxon>
        <taxon>Pleosporales</taxon>
        <taxon>Pleosporineae</taxon>
        <taxon>Pleosporaceae</taxon>
        <taxon>Alternaria</taxon>
        <taxon>Alternaria sect. Alternaria</taxon>
        <taxon>Alternaria alternata complex</taxon>
    </lineage>
</organism>
<dbReference type="InterPro" id="IPR023753">
    <property type="entry name" value="FAD/NAD-binding_dom"/>
</dbReference>
<dbReference type="GO" id="GO:0071949">
    <property type="term" value="F:FAD binding"/>
    <property type="evidence" value="ECO:0007669"/>
    <property type="project" value="TreeGrafter"/>
</dbReference>
<feature type="domain" description="FAD/NAD(P)-binding" evidence="1">
    <location>
        <begin position="51"/>
        <end position="169"/>
    </location>
</feature>
<proteinExistence type="predicted"/>
<name>A0A4V1WM58_9PLEO</name>
<comment type="caution">
    <text evidence="2">The sequence shown here is derived from an EMBL/GenBank/DDBJ whole genome shotgun (WGS) entry which is preliminary data.</text>
</comment>
<dbReference type="InterPro" id="IPR015904">
    <property type="entry name" value="Sulphide_quinone_reductase"/>
</dbReference>
<dbReference type="EMBL" id="PDXA01000031">
    <property type="protein sequence ID" value="RYN46040.1"/>
    <property type="molecule type" value="Genomic_DNA"/>
</dbReference>
<dbReference type="SUPFAM" id="SSF51905">
    <property type="entry name" value="FAD/NAD(P)-binding domain"/>
    <property type="match status" value="2"/>
</dbReference>
<evidence type="ECO:0000313" key="3">
    <source>
        <dbReference type="Proteomes" id="UP000292402"/>
    </source>
</evidence>
<dbReference type="PANTHER" id="PTHR10632:SF2">
    <property type="entry name" value="SULFIDE:QUINONE OXIDOREDUCTASE, MITOCHONDRIAL"/>
    <property type="match status" value="1"/>
</dbReference>